<feature type="compositionally biased region" description="Polar residues" evidence="1">
    <location>
        <begin position="132"/>
        <end position="155"/>
    </location>
</feature>
<keyword evidence="2" id="KW-1133">Transmembrane helix</keyword>
<sequence>MLNLFMQLVKRDNRGIAQSIVVIGIVSLVTGTLIFTIPSARNAVNNMWGVAASMVQRIDPPQSSASNTTPNPSAGSGNNQTPVSGSSSTTEPITNPVQPPVSDGASLTTSPSTAPSTGTQPSQGTSIIDPAQNKQPVTGVETGSGTTIGNPVTNPVQPPVSDGTSSTTSPSTTPSEQTQPGYWVTRVNPDGSVTRYFVPTPSSSGTPVGGTGSTTEPITKPVQPPAVQ</sequence>
<evidence type="ECO:0000313" key="4">
    <source>
        <dbReference type="Proteomes" id="UP000294886"/>
    </source>
</evidence>
<organism evidence="3 4">
    <name type="scientific">Caldanaerobacter subterraneus</name>
    <dbReference type="NCBI Taxonomy" id="911092"/>
    <lineage>
        <taxon>Bacteria</taxon>
        <taxon>Bacillati</taxon>
        <taxon>Bacillota</taxon>
        <taxon>Clostridia</taxon>
        <taxon>Thermoanaerobacterales</taxon>
        <taxon>Thermoanaerobacteraceae</taxon>
        <taxon>Caldanaerobacter</taxon>
    </lineage>
</organism>
<feature type="compositionally biased region" description="Low complexity" evidence="1">
    <location>
        <begin position="164"/>
        <end position="175"/>
    </location>
</feature>
<name>A0A4V2S6X8_9THEO</name>
<feature type="region of interest" description="Disordered" evidence="1">
    <location>
        <begin position="60"/>
        <end position="228"/>
    </location>
</feature>
<reference evidence="3 4" key="1">
    <citation type="submission" date="2019-03" db="EMBL/GenBank/DDBJ databases">
        <title>Genomic Encyclopedia of Type Strains, Phase IV (KMG-IV): sequencing the most valuable type-strain genomes for metagenomic binning, comparative biology and taxonomic classification.</title>
        <authorList>
            <person name="Goeker M."/>
        </authorList>
    </citation>
    <scope>NUCLEOTIDE SEQUENCE [LARGE SCALE GENOMIC DNA]</scope>
    <source>
        <strain evidence="3 4">DSM 13054</strain>
    </source>
</reference>
<evidence type="ECO:0000256" key="1">
    <source>
        <dbReference type="SAM" id="MobiDB-lite"/>
    </source>
</evidence>
<keyword evidence="2" id="KW-0812">Transmembrane</keyword>
<dbReference type="RefSeq" id="WP_132040618.1">
    <property type="nucleotide sequence ID" value="NZ_SLWU01000028.1"/>
</dbReference>
<feature type="compositionally biased region" description="Low complexity" evidence="1">
    <location>
        <begin position="104"/>
        <end position="123"/>
    </location>
</feature>
<evidence type="ECO:0000313" key="3">
    <source>
        <dbReference type="EMBL" id="TCO57780.1"/>
    </source>
</evidence>
<dbReference type="EMBL" id="SLWU01000028">
    <property type="protein sequence ID" value="TCO57780.1"/>
    <property type="molecule type" value="Genomic_DNA"/>
</dbReference>
<evidence type="ECO:0000256" key="2">
    <source>
        <dbReference type="SAM" id="Phobius"/>
    </source>
</evidence>
<dbReference type="AlphaFoldDB" id="A0A4V2S6X8"/>
<comment type="caution">
    <text evidence="3">The sequence shown here is derived from an EMBL/GenBank/DDBJ whole genome shotgun (WGS) entry which is preliminary data.</text>
</comment>
<feature type="compositionally biased region" description="Polar residues" evidence="1">
    <location>
        <begin position="61"/>
        <end position="96"/>
    </location>
</feature>
<proteinExistence type="predicted"/>
<feature type="transmembrane region" description="Helical" evidence="2">
    <location>
        <begin position="16"/>
        <end position="37"/>
    </location>
</feature>
<protein>
    <submittedName>
        <fullName evidence="3">Uncharacterized protein</fullName>
    </submittedName>
</protein>
<accession>A0A4V2S6X8</accession>
<gene>
    <name evidence="3" type="ORF">EV203_1289</name>
</gene>
<dbReference type="Proteomes" id="UP000294886">
    <property type="component" value="Unassembled WGS sequence"/>
</dbReference>
<keyword evidence="2" id="KW-0472">Membrane</keyword>